<dbReference type="GO" id="GO:0016973">
    <property type="term" value="P:poly(A)+ mRNA export from nucleus"/>
    <property type="evidence" value="ECO:0007669"/>
    <property type="project" value="TreeGrafter"/>
</dbReference>
<dbReference type="Pfam" id="PF08801">
    <property type="entry name" value="Nucleoporin_N"/>
    <property type="match status" value="1"/>
</dbReference>
<proteinExistence type="inferred from homology"/>
<dbReference type="GO" id="GO:0006606">
    <property type="term" value="P:protein import into nucleus"/>
    <property type="evidence" value="ECO:0007669"/>
    <property type="project" value="TreeGrafter"/>
</dbReference>
<comment type="caution">
    <text evidence="10">The sequence shown here is derived from an EMBL/GenBank/DDBJ whole genome shotgun (WGS) entry which is preliminary data.</text>
</comment>
<feature type="domain" description="Nucleoporin Nup133/Nup155-like C-terminal" evidence="8">
    <location>
        <begin position="830"/>
        <end position="1001"/>
    </location>
</feature>
<keyword evidence="3" id="KW-0813">Transport</keyword>
<gene>
    <name evidence="10" type="ORF">LSH36_341g04000</name>
</gene>
<dbReference type="PANTHER" id="PTHR13405:SF11">
    <property type="entry name" value="NUCLEAR PORE COMPLEX PROTEIN NUP133"/>
    <property type="match status" value="1"/>
</dbReference>
<evidence type="ECO:0008006" key="12">
    <source>
        <dbReference type="Google" id="ProtNLM"/>
    </source>
</evidence>
<evidence type="ECO:0000256" key="2">
    <source>
        <dbReference type="ARBA" id="ARBA00005569"/>
    </source>
</evidence>
<evidence type="ECO:0000256" key="3">
    <source>
        <dbReference type="ARBA" id="ARBA00022448"/>
    </source>
</evidence>
<evidence type="ECO:0000313" key="10">
    <source>
        <dbReference type="EMBL" id="KAK2152042.1"/>
    </source>
</evidence>
<dbReference type="PANTHER" id="PTHR13405">
    <property type="entry name" value="NUCLEAR PORE COMPLEX PROTEIN NUP133"/>
    <property type="match status" value="1"/>
</dbReference>
<dbReference type="EMBL" id="JAODUP010000341">
    <property type="protein sequence ID" value="KAK2152042.1"/>
    <property type="molecule type" value="Genomic_DNA"/>
</dbReference>
<evidence type="ECO:0000256" key="5">
    <source>
        <dbReference type="ARBA" id="ARBA00022927"/>
    </source>
</evidence>
<dbReference type="GO" id="GO:0017056">
    <property type="term" value="F:structural constituent of nuclear pore"/>
    <property type="evidence" value="ECO:0007669"/>
    <property type="project" value="InterPro"/>
</dbReference>
<name>A0AAD9JFY8_9ANNE</name>
<feature type="domain" description="Nucleoporin Nup133/Nup155-like N-terminal" evidence="9">
    <location>
        <begin position="33"/>
        <end position="321"/>
    </location>
</feature>
<dbReference type="InterPro" id="IPR007187">
    <property type="entry name" value="Nucleoporin_Nup133/Nup155_C"/>
</dbReference>
<evidence type="ECO:0000256" key="1">
    <source>
        <dbReference type="ARBA" id="ARBA00004259"/>
    </source>
</evidence>
<dbReference type="Pfam" id="PF03177">
    <property type="entry name" value="Nucleoporin_C"/>
    <property type="match status" value="1"/>
</dbReference>
<reference evidence="10" key="1">
    <citation type="journal article" date="2023" name="Mol. Biol. Evol.">
        <title>Third-Generation Sequencing Reveals the Adaptive Role of the Epigenome in Three Deep-Sea Polychaetes.</title>
        <authorList>
            <person name="Perez M."/>
            <person name="Aroh O."/>
            <person name="Sun Y."/>
            <person name="Lan Y."/>
            <person name="Juniper S.K."/>
            <person name="Young C.R."/>
            <person name="Angers B."/>
            <person name="Qian P.Y."/>
        </authorList>
    </citation>
    <scope>NUCLEOTIDE SEQUENCE</scope>
    <source>
        <strain evidence="10">P08H-3</strain>
    </source>
</reference>
<keyword evidence="5" id="KW-0653">Protein transport</keyword>
<keyword evidence="7" id="KW-0539">Nucleus</keyword>
<evidence type="ECO:0000256" key="7">
    <source>
        <dbReference type="ARBA" id="ARBA00023242"/>
    </source>
</evidence>
<organism evidence="10 11">
    <name type="scientific">Paralvinella palmiformis</name>
    <dbReference type="NCBI Taxonomy" id="53620"/>
    <lineage>
        <taxon>Eukaryota</taxon>
        <taxon>Metazoa</taxon>
        <taxon>Spiralia</taxon>
        <taxon>Lophotrochozoa</taxon>
        <taxon>Annelida</taxon>
        <taxon>Polychaeta</taxon>
        <taxon>Sedentaria</taxon>
        <taxon>Canalipalpata</taxon>
        <taxon>Terebellida</taxon>
        <taxon>Terebelliformia</taxon>
        <taxon>Alvinellidae</taxon>
        <taxon>Paralvinella</taxon>
    </lineage>
</organism>
<dbReference type="Gene3D" id="1.20.58.1380">
    <property type="match status" value="1"/>
</dbReference>
<evidence type="ECO:0000256" key="4">
    <source>
        <dbReference type="ARBA" id="ARBA00022816"/>
    </source>
</evidence>
<evidence type="ECO:0000256" key="6">
    <source>
        <dbReference type="ARBA" id="ARBA00023010"/>
    </source>
</evidence>
<comment type="subcellular location">
    <subcellularLocation>
        <location evidence="1">Nucleus envelope</location>
    </subcellularLocation>
</comment>
<keyword evidence="4" id="KW-0509">mRNA transport</keyword>
<dbReference type="Gene3D" id="1.25.40.700">
    <property type="match status" value="1"/>
</dbReference>
<protein>
    <recommendedName>
        <fullName evidence="12">Nuclear pore complex protein Nup133</fullName>
    </recommendedName>
</protein>
<keyword evidence="6" id="KW-0811">Translocation</keyword>
<keyword evidence="11" id="KW-1185">Reference proteome</keyword>
<dbReference type="InterPro" id="IPR014908">
    <property type="entry name" value="Nucleoporin_Nup133/Nup155_N"/>
</dbReference>
<evidence type="ECO:0000259" key="9">
    <source>
        <dbReference type="Pfam" id="PF08801"/>
    </source>
</evidence>
<dbReference type="Proteomes" id="UP001208570">
    <property type="component" value="Unassembled WGS sequence"/>
</dbReference>
<accession>A0AAD9JFY8</accession>
<comment type="similarity">
    <text evidence="2">Belongs to the nucleoporin Nup133 family.</text>
</comment>
<evidence type="ECO:0000313" key="11">
    <source>
        <dbReference type="Proteomes" id="UP001208570"/>
    </source>
</evidence>
<dbReference type="InterPro" id="IPR037624">
    <property type="entry name" value="Nup133-like"/>
</dbReference>
<dbReference type="GO" id="GO:0000972">
    <property type="term" value="P:transcription-dependent tethering of RNA polymerase II gene DNA at nuclear periphery"/>
    <property type="evidence" value="ECO:0007669"/>
    <property type="project" value="TreeGrafter"/>
</dbReference>
<evidence type="ECO:0000259" key="8">
    <source>
        <dbReference type="Pfam" id="PF03177"/>
    </source>
</evidence>
<dbReference type="GO" id="GO:0031080">
    <property type="term" value="C:nuclear pore outer ring"/>
    <property type="evidence" value="ECO:0007669"/>
    <property type="project" value="TreeGrafter"/>
</dbReference>
<dbReference type="SUPFAM" id="SSF117289">
    <property type="entry name" value="Nucleoporin domain"/>
    <property type="match status" value="1"/>
</dbReference>
<dbReference type="AlphaFoldDB" id="A0AAD9JFY8"/>
<dbReference type="InterPro" id="IPR015943">
    <property type="entry name" value="WD40/YVTN_repeat-like_dom_sf"/>
</dbReference>
<dbReference type="Gene3D" id="2.130.10.10">
    <property type="entry name" value="YVTN repeat-like/Quinoprotein amine dehydrogenase"/>
    <property type="match status" value="1"/>
</dbReference>
<sequence>MAETNVTNVSLNSSLLQTSRVYEENGQHRLESYGLALPILVAEVLALKDKHAELSVKISPSGWAWMVCNRRLLVWMFKTVVPGKYNAIITMCEYTNFLLQTPPCHELSLGPSSLSHKASLVTVIPHAADGGATAACLAVSPEGAVRYWANVAHESSFVEISSELKGEECTAVALMQTNQCIISTSTSSLMLVSLPSGQSGLQCQTLRIPQGVLKGISRRMSSLFFGSATSQSVSESFHQLAAGEMLADDTVAFYVLCGSALQKWAVSGEQERMLYQCNVEQFVSDCLSHEIWHQDAARLPKLKTWLLDMEVTKDGVVVLAAGMNPDVSSNVHYCIGELHTAGFDSPRSFLSFSVVPFTNIYTEEDENQLLGYSMLLPDPSSARVYLYQKTAILCTSGFDFNGELADTCSACMKCVVTNVQHTVDKLEFYAGGDKIVGAGQYGGAAVFFSSVRGLLTVKNIMPPTEASVGESVTEAASKLETSVGMMVTDDKIAELSISEDDTNHLKAAFLHYCRGNRVEAQHVVDKLFSSDLPGATEVDGHLDGMVVRFSEEMMDDFPASDPRWAETHNSVGSSVSLILIHQLEDKLKAHEYFIQFLKNIGLWSRLGYLTIRSVVMQTSFVLCEHAEKLVAARTLRELHTQYQDIVDQAVYSVLEMRGESVPSSGLTAADIFYRQVSRLEEILAALVDIEEQKIAGDMSPRDVVTLVATVNTIVGGMLIDAVQYRQSALEEYQCTLPWTAYDGPQGVRTVLIKQHSLTVEKAIPETQDSQERGTLFQQLLELTSAILDSYKTQLDAVKMTSDHPTQQYLELLRRYEEGRTKLIEPFVRHKQHERASALAEKFEDFMTLIQICEDTNNQDRLHRYMTQFQARGFADFVFKWYLDKGKRGKLMASFLSSHPQLSGFLQMGENRFMSWLYDISTNNFLNAHQTLYELGVDEKASASKKKTLLSLSKLAALATEDPPESIHNNLEAIADEQDLLLQQEQLPDDVVESLGLEADKMYVYTPKELIQLLIGEFNAHADEFHFKKALDLLAYINKTDADYEILLTQIWCQAILRDDWSAINPDDHLEGCRDTVFFKTVELVHSTGIDLKDYLPMVDVILNNELLADFKENTNFQFLIKACFEQIFRVLKSS</sequence>